<dbReference type="EMBL" id="MU826847">
    <property type="protein sequence ID" value="KAJ7371429.1"/>
    <property type="molecule type" value="Genomic_DNA"/>
</dbReference>
<organism evidence="2 3">
    <name type="scientific">Desmophyllum pertusum</name>
    <dbReference type="NCBI Taxonomy" id="174260"/>
    <lineage>
        <taxon>Eukaryota</taxon>
        <taxon>Metazoa</taxon>
        <taxon>Cnidaria</taxon>
        <taxon>Anthozoa</taxon>
        <taxon>Hexacorallia</taxon>
        <taxon>Scleractinia</taxon>
        <taxon>Caryophylliina</taxon>
        <taxon>Caryophylliidae</taxon>
        <taxon>Desmophyllum</taxon>
    </lineage>
</organism>
<evidence type="ECO:0000313" key="3">
    <source>
        <dbReference type="Proteomes" id="UP001163046"/>
    </source>
</evidence>
<name>A0A9X0CS37_9CNID</name>
<dbReference type="OrthoDB" id="7659889at2759"/>
<proteinExistence type="predicted"/>
<protein>
    <submittedName>
        <fullName evidence="2">Uncharacterized protein</fullName>
    </submittedName>
</protein>
<accession>A0A9X0CS37</accession>
<dbReference type="Proteomes" id="UP001163046">
    <property type="component" value="Unassembled WGS sequence"/>
</dbReference>
<reference evidence="2" key="1">
    <citation type="submission" date="2023-01" db="EMBL/GenBank/DDBJ databases">
        <title>Genome assembly of the deep-sea coral Lophelia pertusa.</title>
        <authorList>
            <person name="Herrera S."/>
            <person name="Cordes E."/>
        </authorList>
    </citation>
    <scope>NUCLEOTIDE SEQUENCE</scope>
    <source>
        <strain evidence="2">USNM1676648</strain>
        <tissue evidence="2">Polyp</tissue>
    </source>
</reference>
<feature type="coiled-coil region" evidence="1">
    <location>
        <begin position="116"/>
        <end position="172"/>
    </location>
</feature>
<comment type="caution">
    <text evidence="2">The sequence shown here is derived from an EMBL/GenBank/DDBJ whole genome shotgun (WGS) entry which is preliminary data.</text>
</comment>
<evidence type="ECO:0000256" key="1">
    <source>
        <dbReference type="SAM" id="Coils"/>
    </source>
</evidence>
<sequence>MRMSSEKRTLWVIVRYGDVVPDLEVKRFQFNCDETVEEENKVYEKAKFLEALTKQLGLSAVGKTNVLKLRNGRGSLIPLSSRTPENTVTSPYILEVCEMHSAVKPSPRRVDVPCYNETYKRKLDLFTKRISKLEDTVPQLSHLRDVKLSAEMKDLEERLQFLGSKLKEADSRQWKGMFTKHPLW</sequence>
<gene>
    <name evidence="2" type="ORF">OS493_025895</name>
</gene>
<evidence type="ECO:0000313" key="2">
    <source>
        <dbReference type="EMBL" id="KAJ7371429.1"/>
    </source>
</evidence>
<keyword evidence="3" id="KW-1185">Reference proteome</keyword>
<dbReference type="AlphaFoldDB" id="A0A9X0CS37"/>
<keyword evidence="1" id="KW-0175">Coiled coil</keyword>